<organism evidence="1 2">
    <name type="scientific">Brassicogethes aeneus</name>
    <name type="common">Rape pollen beetle</name>
    <name type="synonym">Meligethes aeneus</name>
    <dbReference type="NCBI Taxonomy" id="1431903"/>
    <lineage>
        <taxon>Eukaryota</taxon>
        <taxon>Metazoa</taxon>
        <taxon>Ecdysozoa</taxon>
        <taxon>Arthropoda</taxon>
        <taxon>Hexapoda</taxon>
        <taxon>Insecta</taxon>
        <taxon>Pterygota</taxon>
        <taxon>Neoptera</taxon>
        <taxon>Endopterygota</taxon>
        <taxon>Coleoptera</taxon>
        <taxon>Polyphaga</taxon>
        <taxon>Cucujiformia</taxon>
        <taxon>Nitidulidae</taxon>
        <taxon>Meligethinae</taxon>
        <taxon>Brassicogethes</taxon>
    </lineage>
</organism>
<reference evidence="1" key="1">
    <citation type="submission" date="2021-12" db="EMBL/GenBank/DDBJ databases">
        <authorList>
            <person name="King R."/>
        </authorList>
    </citation>
    <scope>NUCLEOTIDE SEQUENCE</scope>
</reference>
<protein>
    <submittedName>
        <fullName evidence="1">Uncharacterized protein</fullName>
    </submittedName>
</protein>
<proteinExistence type="predicted"/>
<keyword evidence="2" id="KW-1185">Reference proteome</keyword>
<dbReference type="OrthoDB" id="6781255at2759"/>
<gene>
    <name evidence="1" type="ORF">MELIAE_LOCUS4980</name>
</gene>
<accession>A0A9P0FEJ7</accession>
<sequence>MQNRLPMQDKFFNQLVFITPKIALALERPEECQQLLEVTSKFQPIIDKENEIATEWRNIQFHFSDEEKVELLELPISKFWHKIRETKDFNNKTERLEEVKELKAQSSTKSTEVLPETLVEDIIAEISAREKKRKNIILFNVPEPVGNNNTERLAQDKQTAVDLISHISSETRIENQPFRLERLTFL</sequence>
<dbReference type="AlphaFoldDB" id="A0A9P0FEJ7"/>
<dbReference type="EMBL" id="OV121134">
    <property type="protein sequence ID" value="CAH0552835.1"/>
    <property type="molecule type" value="Genomic_DNA"/>
</dbReference>
<evidence type="ECO:0000313" key="1">
    <source>
        <dbReference type="EMBL" id="CAH0552835.1"/>
    </source>
</evidence>
<evidence type="ECO:0000313" key="2">
    <source>
        <dbReference type="Proteomes" id="UP001154078"/>
    </source>
</evidence>
<name>A0A9P0FEJ7_BRAAE</name>
<dbReference type="Proteomes" id="UP001154078">
    <property type="component" value="Chromosome 3"/>
</dbReference>